<feature type="domain" description="Transglutaminase-like" evidence="2">
    <location>
        <begin position="212"/>
        <end position="268"/>
    </location>
</feature>
<organism evidence="3 4">
    <name type="scientific">Anaerofilum hominis</name>
    <dbReference type="NCBI Taxonomy" id="2763016"/>
    <lineage>
        <taxon>Bacteria</taxon>
        <taxon>Bacillati</taxon>
        <taxon>Bacillota</taxon>
        <taxon>Clostridia</taxon>
        <taxon>Eubacteriales</taxon>
        <taxon>Oscillospiraceae</taxon>
        <taxon>Anaerofilum</taxon>
    </lineage>
</organism>
<dbReference type="InterPro" id="IPR002931">
    <property type="entry name" value="Transglutaminase-like"/>
</dbReference>
<evidence type="ECO:0000259" key="2">
    <source>
        <dbReference type="Pfam" id="PF01841"/>
    </source>
</evidence>
<reference evidence="3" key="1">
    <citation type="submission" date="2020-08" db="EMBL/GenBank/DDBJ databases">
        <title>Genome public.</title>
        <authorList>
            <person name="Liu C."/>
            <person name="Sun Q."/>
        </authorList>
    </citation>
    <scope>NUCLEOTIDE SEQUENCE</scope>
    <source>
        <strain evidence="3">BX8</strain>
    </source>
</reference>
<accession>A0A923L1R8</accession>
<evidence type="ECO:0000313" key="4">
    <source>
        <dbReference type="Proteomes" id="UP000659630"/>
    </source>
</evidence>
<dbReference type="EMBL" id="JACONZ010000004">
    <property type="protein sequence ID" value="MBC5582263.1"/>
    <property type="molecule type" value="Genomic_DNA"/>
</dbReference>
<name>A0A923L1R8_9FIRM</name>
<feature type="signal peptide" evidence="1">
    <location>
        <begin position="1"/>
        <end position="21"/>
    </location>
</feature>
<dbReference type="Proteomes" id="UP000659630">
    <property type="component" value="Unassembled WGS sequence"/>
</dbReference>
<sequence length="273" mass="30329">MKKRVLAVIAAVCLLFTGCSGLTESLQRFRNDRLPDAPLADLPYVDPGIKTVFEPQVMQFYFDQLTSPQERQLYRAYLQFLIDGEEESVYVKGAFTQEQVARALYAMQCDYPQFLTRSWGYNCTYYSTSTGSGLGVELSPVEEQGASDGCQEELYQKLSDLLARAADCADAWERQLLLYELLISGTDYDTAASDTAPLAPGEELPLRARLAHTAYGALVQRQAVCDGYAYAFQLLCSYAGIPAATVTGMSQRDEGLEQDSYVENHAWNLIAYG</sequence>
<dbReference type="Pfam" id="PF01841">
    <property type="entry name" value="Transglut_core"/>
    <property type="match status" value="1"/>
</dbReference>
<dbReference type="SUPFAM" id="SSF54001">
    <property type="entry name" value="Cysteine proteinases"/>
    <property type="match status" value="1"/>
</dbReference>
<gene>
    <name evidence="3" type="ORF">H8S23_12165</name>
</gene>
<dbReference type="AlphaFoldDB" id="A0A923L1R8"/>
<dbReference type="Gene3D" id="3.10.620.30">
    <property type="match status" value="1"/>
</dbReference>
<feature type="non-terminal residue" evidence="3">
    <location>
        <position position="273"/>
    </location>
</feature>
<proteinExistence type="predicted"/>
<feature type="chain" id="PRO_5039434982" description="Transglutaminase-like domain-containing protein" evidence="1">
    <location>
        <begin position="22"/>
        <end position="273"/>
    </location>
</feature>
<dbReference type="PROSITE" id="PS51257">
    <property type="entry name" value="PROKAR_LIPOPROTEIN"/>
    <property type="match status" value="1"/>
</dbReference>
<keyword evidence="4" id="KW-1185">Reference proteome</keyword>
<evidence type="ECO:0000256" key="1">
    <source>
        <dbReference type="SAM" id="SignalP"/>
    </source>
</evidence>
<protein>
    <recommendedName>
        <fullName evidence="2">Transglutaminase-like domain-containing protein</fullName>
    </recommendedName>
</protein>
<dbReference type="InterPro" id="IPR038765">
    <property type="entry name" value="Papain-like_cys_pep_sf"/>
</dbReference>
<keyword evidence="1" id="KW-0732">Signal</keyword>
<dbReference type="RefSeq" id="WP_279289085.1">
    <property type="nucleotide sequence ID" value="NZ_JACONZ010000004.1"/>
</dbReference>
<evidence type="ECO:0000313" key="3">
    <source>
        <dbReference type="EMBL" id="MBC5582263.1"/>
    </source>
</evidence>
<comment type="caution">
    <text evidence="3">The sequence shown here is derived from an EMBL/GenBank/DDBJ whole genome shotgun (WGS) entry which is preliminary data.</text>
</comment>